<name>A0ABY7W4F0_9BACT</name>
<dbReference type="Pfam" id="PF00534">
    <property type="entry name" value="Glycos_transf_1"/>
    <property type="match status" value="1"/>
</dbReference>
<feature type="domain" description="Glycosyl transferase family 1" evidence="1">
    <location>
        <begin position="183"/>
        <end position="328"/>
    </location>
</feature>
<dbReference type="PANTHER" id="PTHR12526:SF637">
    <property type="entry name" value="GLYCOSYLTRANSFERASE EPSF-RELATED"/>
    <property type="match status" value="1"/>
</dbReference>
<proteinExistence type="predicted"/>
<dbReference type="CDD" id="cd03811">
    <property type="entry name" value="GT4_GT28_WabH-like"/>
    <property type="match status" value="1"/>
</dbReference>
<keyword evidence="3" id="KW-1185">Reference proteome</keyword>
<protein>
    <submittedName>
        <fullName evidence="2">Glycosyltransferase</fullName>
    </submittedName>
</protein>
<evidence type="ECO:0000313" key="3">
    <source>
        <dbReference type="Proteomes" id="UP001214250"/>
    </source>
</evidence>
<gene>
    <name evidence="2" type="ORF">PQO03_14880</name>
</gene>
<reference evidence="2 3" key="1">
    <citation type="submission" date="2023-02" db="EMBL/GenBank/DDBJ databases">
        <title>Genome sequence of Lentisphaera profundi SAORIC-696.</title>
        <authorList>
            <person name="Kim e."/>
            <person name="Cho J.-C."/>
            <person name="Choi A."/>
            <person name="Kang I."/>
        </authorList>
    </citation>
    <scope>NUCLEOTIDE SEQUENCE [LARGE SCALE GENOMIC DNA]</scope>
    <source>
        <strain evidence="2 3">SAORIC-696</strain>
    </source>
</reference>
<dbReference type="PANTHER" id="PTHR12526">
    <property type="entry name" value="GLYCOSYLTRANSFERASE"/>
    <property type="match status" value="1"/>
</dbReference>
<dbReference type="EMBL" id="CP117812">
    <property type="protein sequence ID" value="WDE99118.1"/>
    <property type="molecule type" value="Genomic_DNA"/>
</dbReference>
<dbReference type="Proteomes" id="UP001214250">
    <property type="component" value="Chromosome 2"/>
</dbReference>
<accession>A0ABY7W4F0</accession>
<dbReference type="InterPro" id="IPR001296">
    <property type="entry name" value="Glyco_trans_1"/>
</dbReference>
<evidence type="ECO:0000313" key="2">
    <source>
        <dbReference type="EMBL" id="WDE99118.1"/>
    </source>
</evidence>
<dbReference type="RefSeq" id="WP_274153980.1">
    <property type="nucleotide sequence ID" value="NZ_CP117812.1"/>
</dbReference>
<evidence type="ECO:0000259" key="1">
    <source>
        <dbReference type="Pfam" id="PF00534"/>
    </source>
</evidence>
<organism evidence="2 3">
    <name type="scientific">Lentisphaera profundi</name>
    <dbReference type="NCBI Taxonomy" id="1658616"/>
    <lineage>
        <taxon>Bacteria</taxon>
        <taxon>Pseudomonadati</taxon>
        <taxon>Lentisphaerota</taxon>
        <taxon>Lentisphaeria</taxon>
        <taxon>Lentisphaerales</taxon>
        <taxon>Lentisphaeraceae</taxon>
        <taxon>Lentisphaera</taxon>
    </lineage>
</organism>
<dbReference type="SUPFAM" id="SSF53756">
    <property type="entry name" value="UDP-Glycosyltransferase/glycogen phosphorylase"/>
    <property type="match status" value="1"/>
</dbReference>
<dbReference type="Gene3D" id="3.40.50.2000">
    <property type="entry name" value="Glycogen Phosphorylase B"/>
    <property type="match status" value="2"/>
</dbReference>
<sequence length="375" mass="42189">MNRKNVLLLCHSYSTPFLSVAVQYSYLFEGKDINLVVVFIKGEPSTDVADELYADKVLFLNQSTASLKGLKQEAIKKLRAINDSYNFDFCVAHRYKSMYISLRCGIYTIGVSHIDGVFSGWKRKLFAYYFKDKLSLLGVSKAIRDDMRKSLPLFPEEKIDFLYNSLNFDKIREAQLSKNGARSFLGLSEDVFVFANVGRVHEDKDQKTLIKAFSLVSEKMPSAILIIVGEGRLMSALKAQVQELNLESRVKLLGNIPEAVKYFKAFDCFVLSSIREGLPVAILEAYAAKVPPIASLCNGNTEAIEGLNVGFPIGDAQALSELLLSSYERSEIDKEVFISKIDEKIEKYFTAEAVNIAFWKLRVIQSLVDTDIEKV</sequence>